<dbReference type="CDD" id="cd00198">
    <property type="entry name" value="vWFA"/>
    <property type="match status" value="1"/>
</dbReference>
<organism evidence="3">
    <name type="scientific">Staphylothermus marinus</name>
    <dbReference type="NCBI Taxonomy" id="2280"/>
    <lineage>
        <taxon>Archaea</taxon>
        <taxon>Thermoproteota</taxon>
        <taxon>Thermoprotei</taxon>
        <taxon>Desulfurococcales</taxon>
        <taxon>Desulfurococcaceae</taxon>
        <taxon>Staphylothermus</taxon>
    </lineage>
</organism>
<evidence type="ECO:0000313" key="3">
    <source>
        <dbReference type="EMBL" id="HGM58132.1"/>
    </source>
</evidence>
<dbReference type="EMBL" id="DTBJ01000012">
    <property type="protein sequence ID" value="HGM58132.1"/>
    <property type="molecule type" value="Genomic_DNA"/>
</dbReference>
<name>A0A7C4D7L3_STAMA</name>
<comment type="caution">
    <text evidence="3">The sequence shown here is derived from an EMBL/GenBank/DDBJ whole genome shotgun (WGS) entry which is preliminary data.</text>
</comment>
<keyword evidence="1" id="KW-0472">Membrane</keyword>
<sequence>MNYMYPQLIYLIPLTLVVTYFVMAYGRKVFLSRIFKFRHTFTRYIVENYRWKRDLEWYLNYITTSIILILILISATIPYTTSRQYIQLYQQAETLLSINRKIPVVILLDFSGSMLGEKIRSALKAVREYVKSVGDSVLIGLIPFCDQPISPTPPTDNVELLYSKLDQLEKWTPSGGTIYSKALQLALDWLIPYTYFNLTPFIIFVTDGLPYEQDTPYYRSVVDKYVEYRIPVYSILIYLPGEEDEYALTVLSEIVGATKGKLYSIEKLSDFIKYFKELAELTIAETSKYNYETVIKYPYEVRLYLVSEYIVPVLLVFLAYSLTRILVYKTTL</sequence>
<feature type="transmembrane region" description="Helical" evidence="1">
    <location>
        <begin position="309"/>
        <end position="327"/>
    </location>
</feature>
<feature type="transmembrane region" description="Helical" evidence="1">
    <location>
        <begin position="58"/>
        <end position="79"/>
    </location>
</feature>
<dbReference type="SMART" id="SM00327">
    <property type="entry name" value="VWA"/>
    <property type="match status" value="1"/>
</dbReference>
<gene>
    <name evidence="3" type="ORF">ENU14_00865</name>
</gene>
<dbReference type="Pfam" id="PF13519">
    <property type="entry name" value="VWA_2"/>
    <property type="match status" value="1"/>
</dbReference>
<keyword evidence="1" id="KW-1133">Transmembrane helix</keyword>
<protein>
    <submittedName>
        <fullName evidence="3">VWA domain-containing protein</fullName>
    </submittedName>
</protein>
<dbReference type="InterPro" id="IPR002035">
    <property type="entry name" value="VWF_A"/>
</dbReference>
<feature type="domain" description="VWFA" evidence="2">
    <location>
        <begin position="103"/>
        <end position="278"/>
    </location>
</feature>
<dbReference type="PROSITE" id="PS50234">
    <property type="entry name" value="VWFA"/>
    <property type="match status" value="1"/>
</dbReference>
<dbReference type="AlphaFoldDB" id="A0A7C4D7L3"/>
<dbReference type="Gene3D" id="3.40.50.410">
    <property type="entry name" value="von Willebrand factor, type A domain"/>
    <property type="match status" value="1"/>
</dbReference>
<dbReference type="SUPFAM" id="SSF53300">
    <property type="entry name" value="vWA-like"/>
    <property type="match status" value="1"/>
</dbReference>
<keyword evidence="1" id="KW-0812">Transmembrane</keyword>
<reference evidence="3" key="1">
    <citation type="journal article" date="2020" name="mSystems">
        <title>Genome- and Community-Level Interaction Insights into Carbon Utilization and Element Cycling Functions of Hydrothermarchaeota in Hydrothermal Sediment.</title>
        <authorList>
            <person name="Zhou Z."/>
            <person name="Liu Y."/>
            <person name="Xu W."/>
            <person name="Pan J."/>
            <person name="Luo Z.H."/>
            <person name="Li M."/>
        </authorList>
    </citation>
    <scope>NUCLEOTIDE SEQUENCE [LARGE SCALE GENOMIC DNA]</scope>
    <source>
        <strain evidence="3">SpSt-642</strain>
    </source>
</reference>
<proteinExistence type="predicted"/>
<evidence type="ECO:0000256" key="1">
    <source>
        <dbReference type="SAM" id="Phobius"/>
    </source>
</evidence>
<accession>A0A7C4D7L3</accession>
<feature type="transmembrane region" description="Helical" evidence="1">
    <location>
        <begin position="6"/>
        <end position="26"/>
    </location>
</feature>
<dbReference type="InterPro" id="IPR036465">
    <property type="entry name" value="vWFA_dom_sf"/>
</dbReference>
<evidence type="ECO:0000259" key="2">
    <source>
        <dbReference type="PROSITE" id="PS50234"/>
    </source>
</evidence>